<comment type="caution">
    <text evidence="2">The sequence shown here is derived from an EMBL/GenBank/DDBJ whole genome shotgun (WGS) entry which is preliminary data.</text>
</comment>
<dbReference type="EMBL" id="CM029044">
    <property type="protein sequence ID" value="KAG2605021.1"/>
    <property type="molecule type" value="Genomic_DNA"/>
</dbReference>
<dbReference type="Proteomes" id="UP000823388">
    <property type="component" value="Chromosome 4N"/>
</dbReference>
<evidence type="ECO:0000313" key="2">
    <source>
        <dbReference type="EMBL" id="KAG2605021.1"/>
    </source>
</evidence>
<accession>A0A8T0T1J1</accession>
<gene>
    <name evidence="2" type="ORF">PVAP13_4NG076519</name>
</gene>
<dbReference type="AlphaFoldDB" id="A0A8T0T1J1"/>
<evidence type="ECO:0000259" key="1">
    <source>
        <dbReference type="Pfam" id="PF03372"/>
    </source>
</evidence>
<organism evidence="2 3">
    <name type="scientific">Panicum virgatum</name>
    <name type="common">Blackwell switchgrass</name>
    <dbReference type="NCBI Taxonomy" id="38727"/>
    <lineage>
        <taxon>Eukaryota</taxon>
        <taxon>Viridiplantae</taxon>
        <taxon>Streptophyta</taxon>
        <taxon>Embryophyta</taxon>
        <taxon>Tracheophyta</taxon>
        <taxon>Spermatophyta</taxon>
        <taxon>Magnoliopsida</taxon>
        <taxon>Liliopsida</taxon>
        <taxon>Poales</taxon>
        <taxon>Poaceae</taxon>
        <taxon>PACMAD clade</taxon>
        <taxon>Panicoideae</taxon>
        <taxon>Panicodae</taxon>
        <taxon>Paniceae</taxon>
        <taxon>Panicinae</taxon>
        <taxon>Panicum</taxon>
        <taxon>Panicum sect. Hiantes</taxon>
    </lineage>
</organism>
<evidence type="ECO:0000313" key="3">
    <source>
        <dbReference type="Proteomes" id="UP000823388"/>
    </source>
</evidence>
<dbReference type="Gene3D" id="3.60.10.10">
    <property type="entry name" value="Endonuclease/exonuclease/phosphatase"/>
    <property type="match status" value="1"/>
</dbReference>
<dbReference type="Pfam" id="PF03372">
    <property type="entry name" value="Exo_endo_phos"/>
    <property type="match status" value="1"/>
</dbReference>
<name>A0A8T0T1J1_PANVG</name>
<feature type="domain" description="Endonuclease/exonuclease/phosphatase" evidence="1">
    <location>
        <begin position="5"/>
        <end position="82"/>
    </location>
</feature>
<proteinExistence type="predicted"/>
<reference evidence="2" key="1">
    <citation type="submission" date="2020-05" db="EMBL/GenBank/DDBJ databases">
        <title>WGS assembly of Panicum virgatum.</title>
        <authorList>
            <person name="Lovell J.T."/>
            <person name="Jenkins J."/>
            <person name="Shu S."/>
            <person name="Juenger T.E."/>
            <person name="Schmutz J."/>
        </authorList>
    </citation>
    <scope>NUCLEOTIDE SEQUENCE</scope>
    <source>
        <strain evidence="2">AP13</strain>
    </source>
</reference>
<sequence length="92" mass="10854">MRFLVWNVRGLGKPARRRQIREYIWQENIDVVGLQETIKEDFSPQLLQEIDGGLKFVWHWVPSRGRSGGILMGSRVTSLSWRSTPWEIIIFK</sequence>
<dbReference type="InterPro" id="IPR036691">
    <property type="entry name" value="Endo/exonu/phosph_ase_sf"/>
</dbReference>
<protein>
    <recommendedName>
        <fullName evidence="1">Endonuclease/exonuclease/phosphatase domain-containing protein</fullName>
    </recommendedName>
</protein>
<dbReference type="GO" id="GO:0003824">
    <property type="term" value="F:catalytic activity"/>
    <property type="evidence" value="ECO:0007669"/>
    <property type="project" value="InterPro"/>
</dbReference>
<dbReference type="SUPFAM" id="SSF56219">
    <property type="entry name" value="DNase I-like"/>
    <property type="match status" value="1"/>
</dbReference>
<dbReference type="InterPro" id="IPR005135">
    <property type="entry name" value="Endo/exonuclease/phosphatase"/>
</dbReference>
<keyword evidence="3" id="KW-1185">Reference proteome</keyword>